<proteinExistence type="predicted"/>
<reference evidence="1" key="1">
    <citation type="journal article" date="2012" name="Nature">
        <title>The tomato genome sequence provides insights into fleshy fruit evolution.</title>
        <authorList>
            <consortium name="Tomato Genome Consortium"/>
        </authorList>
    </citation>
    <scope>NUCLEOTIDE SEQUENCE [LARGE SCALE GENOMIC DNA]</scope>
    <source>
        <strain evidence="1">cv. Heinz 1706</strain>
    </source>
</reference>
<protein>
    <submittedName>
        <fullName evidence="1">Uncharacterized protein</fullName>
    </submittedName>
</protein>
<evidence type="ECO:0000313" key="2">
    <source>
        <dbReference type="Proteomes" id="UP000004994"/>
    </source>
</evidence>
<evidence type="ECO:0000313" key="1">
    <source>
        <dbReference type="EnsemblPlants" id="Solyc10g045020.1.1.1"/>
    </source>
</evidence>
<dbReference type="InParanoid" id="A0A3Q7IF97"/>
<dbReference type="Proteomes" id="UP000004994">
    <property type="component" value="Chromosome 10"/>
</dbReference>
<accession>A0A3Q7IF97</accession>
<dbReference type="Gramene" id="Solyc10g045020.1.1">
    <property type="protein sequence ID" value="Solyc10g045020.1.1.1"/>
    <property type="gene ID" value="Solyc10g045020.1"/>
</dbReference>
<reference evidence="1" key="2">
    <citation type="submission" date="2019-01" db="UniProtKB">
        <authorList>
            <consortium name="EnsemblPlants"/>
        </authorList>
    </citation>
    <scope>IDENTIFICATION</scope>
    <source>
        <strain evidence="1">cv. Heinz 1706</strain>
    </source>
</reference>
<keyword evidence="2" id="KW-1185">Reference proteome</keyword>
<name>A0A3Q7IF97_SOLLC</name>
<dbReference type="AlphaFoldDB" id="A0A3Q7IF97"/>
<organism evidence="1">
    <name type="scientific">Solanum lycopersicum</name>
    <name type="common">Tomato</name>
    <name type="synonym">Lycopersicon esculentum</name>
    <dbReference type="NCBI Taxonomy" id="4081"/>
    <lineage>
        <taxon>Eukaryota</taxon>
        <taxon>Viridiplantae</taxon>
        <taxon>Streptophyta</taxon>
        <taxon>Embryophyta</taxon>
        <taxon>Tracheophyta</taxon>
        <taxon>Spermatophyta</taxon>
        <taxon>Magnoliopsida</taxon>
        <taxon>eudicotyledons</taxon>
        <taxon>Gunneridae</taxon>
        <taxon>Pentapetalae</taxon>
        <taxon>asterids</taxon>
        <taxon>lamiids</taxon>
        <taxon>Solanales</taxon>
        <taxon>Solanaceae</taxon>
        <taxon>Solanoideae</taxon>
        <taxon>Solaneae</taxon>
        <taxon>Solanum</taxon>
        <taxon>Solanum subgen. Lycopersicon</taxon>
    </lineage>
</organism>
<dbReference type="PaxDb" id="4081-Solyc10g045020.1.1"/>
<sequence length="53" mass="6401">MHSISLFCINRWCTRLKHGTMSYKLFDVSLIMLYYQHTFLPFKTQNTSHTVIF</sequence>
<dbReference type="EnsemblPlants" id="Solyc10g045020.1.1">
    <property type="protein sequence ID" value="Solyc10g045020.1.1.1"/>
    <property type="gene ID" value="Solyc10g045020.1"/>
</dbReference>